<dbReference type="GO" id="GO:0008237">
    <property type="term" value="F:metallopeptidase activity"/>
    <property type="evidence" value="ECO:0007669"/>
    <property type="project" value="InterPro"/>
</dbReference>
<evidence type="ECO:0000313" key="1">
    <source>
        <dbReference type="EMBL" id="PPR06914.1"/>
    </source>
</evidence>
<dbReference type="AlphaFoldDB" id="A0A409YV65"/>
<reference evidence="1 2" key="1">
    <citation type="journal article" date="2018" name="Evol. Lett.">
        <title>Horizontal gene cluster transfer increased hallucinogenic mushroom diversity.</title>
        <authorList>
            <person name="Reynolds H.T."/>
            <person name="Vijayakumar V."/>
            <person name="Gluck-Thaler E."/>
            <person name="Korotkin H.B."/>
            <person name="Matheny P.B."/>
            <person name="Slot J.C."/>
        </authorList>
    </citation>
    <scope>NUCLEOTIDE SEQUENCE [LARGE SCALE GENOMIC DNA]</scope>
    <source>
        <strain evidence="1 2">2629</strain>
    </source>
</reference>
<protein>
    <submittedName>
        <fullName evidence="1">Uncharacterized protein</fullName>
    </submittedName>
</protein>
<keyword evidence="2" id="KW-1185">Reference proteome</keyword>
<organism evidence="1 2">
    <name type="scientific">Panaeolus cyanescens</name>
    <dbReference type="NCBI Taxonomy" id="181874"/>
    <lineage>
        <taxon>Eukaryota</taxon>
        <taxon>Fungi</taxon>
        <taxon>Dikarya</taxon>
        <taxon>Basidiomycota</taxon>
        <taxon>Agaricomycotina</taxon>
        <taxon>Agaricomycetes</taxon>
        <taxon>Agaricomycetidae</taxon>
        <taxon>Agaricales</taxon>
        <taxon>Agaricineae</taxon>
        <taxon>Galeropsidaceae</taxon>
        <taxon>Panaeolus</taxon>
    </lineage>
</organism>
<dbReference type="Gene3D" id="3.40.390.10">
    <property type="entry name" value="Collagenase (Catalytic Domain)"/>
    <property type="match status" value="1"/>
</dbReference>
<proteinExistence type="predicted"/>
<sequence length="192" mass="21931">MKSTVECAIDTKHRDHASCLKTVQAVFTDKCKLDNIKRVLDLIAAPSAKFPVIEMKEDLGPHDTDTLACPLWDKVGTLIHEASHWLASTFDYWEYNVEKTKLFPVPPPRRPGAINGGWEHQFDELKEKSPKLLHKNADTWAIFAFYVFYRKFPDKLAFVPQPPTALPPAIKKISQERTIHVGRKPSRRISIS</sequence>
<accession>A0A409YV65</accession>
<dbReference type="OrthoDB" id="3067737at2759"/>
<gene>
    <name evidence="1" type="ORF">CVT24_011562</name>
</gene>
<name>A0A409YV65_9AGAR</name>
<dbReference type="InParanoid" id="A0A409YV65"/>
<dbReference type="EMBL" id="NHTK01000560">
    <property type="protein sequence ID" value="PPR06914.1"/>
    <property type="molecule type" value="Genomic_DNA"/>
</dbReference>
<dbReference type="InterPro" id="IPR024079">
    <property type="entry name" value="MetalloPept_cat_dom_sf"/>
</dbReference>
<evidence type="ECO:0000313" key="2">
    <source>
        <dbReference type="Proteomes" id="UP000284842"/>
    </source>
</evidence>
<comment type="caution">
    <text evidence="1">The sequence shown here is derived from an EMBL/GenBank/DDBJ whole genome shotgun (WGS) entry which is preliminary data.</text>
</comment>
<dbReference type="Proteomes" id="UP000284842">
    <property type="component" value="Unassembled WGS sequence"/>
</dbReference>